<keyword evidence="4" id="KW-1185">Reference proteome</keyword>
<feature type="compositionally biased region" description="Low complexity" evidence="1">
    <location>
        <begin position="202"/>
        <end position="222"/>
    </location>
</feature>
<feature type="region of interest" description="Disordered" evidence="1">
    <location>
        <begin position="202"/>
        <end position="232"/>
    </location>
</feature>
<dbReference type="EMBL" id="MU864936">
    <property type="protein sequence ID" value="KAK4465824.1"/>
    <property type="molecule type" value="Genomic_DNA"/>
</dbReference>
<comment type="caution">
    <text evidence="3">The sequence shown here is derived from an EMBL/GenBank/DDBJ whole genome shotgun (WGS) entry which is preliminary data.</text>
</comment>
<evidence type="ECO:0000313" key="3">
    <source>
        <dbReference type="EMBL" id="KAK4465824.1"/>
    </source>
</evidence>
<name>A0AAV9I056_9PEZI</name>
<sequence>MHVSSHLITAVALLAAPTIVLAGGPGQPSKIPDVSDGPDKVTLCGTQCDPITAVMLKCQRAGNNDVRKCACIPNSEPGAWYGYIHNCRSCLSDNSDSDFFDAMSSTLSQLMVSCTNAGGSVSSDGSQICAGNAMFEACTALRDNSTNSWASYESFRDDKEKTNTTFVLNLDDPYKPKPAASASASSSTTLTVSSSATATASGGAAQATGSGAASGNSSAQASNDSETVESSARGVHQAGSALGLLVAIGFGALLL</sequence>
<dbReference type="Proteomes" id="UP001321749">
    <property type="component" value="Unassembled WGS sequence"/>
</dbReference>
<reference evidence="3" key="2">
    <citation type="submission" date="2023-06" db="EMBL/GenBank/DDBJ databases">
        <authorList>
            <consortium name="Lawrence Berkeley National Laboratory"/>
            <person name="Mondo S.J."/>
            <person name="Hensen N."/>
            <person name="Bonometti L."/>
            <person name="Westerberg I."/>
            <person name="Brannstrom I.O."/>
            <person name="Guillou S."/>
            <person name="Cros-Aarteil S."/>
            <person name="Calhoun S."/>
            <person name="Haridas S."/>
            <person name="Kuo A."/>
            <person name="Pangilinan J."/>
            <person name="Riley R."/>
            <person name="Labutti K."/>
            <person name="Andreopoulos B."/>
            <person name="Lipzen A."/>
            <person name="Chen C."/>
            <person name="Yanf M."/>
            <person name="Daum C."/>
            <person name="Ng V."/>
            <person name="Clum A."/>
            <person name="Steindorff A."/>
            <person name="Ohm R."/>
            <person name="Martin F."/>
            <person name="Silar P."/>
            <person name="Natvig D."/>
            <person name="Lalanne C."/>
            <person name="Gautier V."/>
            <person name="Ament-Velasquez S.L."/>
            <person name="Kruys A."/>
            <person name="Hutchinson M.I."/>
            <person name="Powell A.J."/>
            <person name="Barry K."/>
            <person name="Miller A.N."/>
            <person name="Grigoriev I.V."/>
            <person name="Debuchy R."/>
            <person name="Gladieux P."/>
            <person name="Thoren M.H."/>
            <person name="Johannesson H."/>
        </authorList>
    </citation>
    <scope>NUCLEOTIDE SEQUENCE</scope>
    <source>
        <strain evidence="3">PSN324</strain>
    </source>
</reference>
<evidence type="ECO:0000256" key="2">
    <source>
        <dbReference type="SAM" id="SignalP"/>
    </source>
</evidence>
<gene>
    <name evidence="3" type="ORF">QBC42DRAFT_260486</name>
</gene>
<feature type="signal peptide" evidence="2">
    <location>
        <begin position="1"/>
        <end position="22"/>
    </location>
</feature>
<feature type="chain" id="PRO_5043474280" evidence="2">
    <location>
        <begin position="23"/>
        <end position="255"/>
    </location>
</feature>
<dbReference type="AlphaFoldDB" id="A0AAV9I056"/>
<proteinExistence type="predicted"/>
<keyword evidence="2" id="KW-0732">Signal</keyword>
<organism evidence="3 4">
    <name type="scientific">Cladorrhinum samala</name>
    <dbReference type="NCBI Taxonomy" id="585594"/>
    <lineage>
        <taxon>Eukaryota</taxon>
        <taxon>Fungi</taxon>
        <taxon>Dikarya</taxon>
        <taxon>Ascomycota</taxon>
        <taxon>Pezizomycotina</taxon>
        <taxon>Sordariomycetes</taxon>
        <taxon>Sordariomycetidae</taxon>
        <taxon>Sordariales</taxon>
        <taxon>Podosporaceae</taxon>
        <taxon>Cladorrhinum</taxon>
    </lineage>
</organism>
<evidence type="ECO:0000313" key="4">
    <source>
        <dbReference type="Proteomes" id="UP001321749"/>
    </source>
</evidence>
<evidence type="ECO:0000256" key="1">
    <source>
        <dbReference type="SAM" id="MobiDB-lite"/>
    </source>
</evidence>
<protein>
    <submittedName>
        <fullName evidence="3">Uncharacterized protein</fullName>
    </submittedName>
</protein>
<reference evidence="3" key="1">
    <citation type="journal article" date="2023" name="Mol. Phylogenet. Evol.">
        <title>Genome-scale phylogeny and comparative genomics of the fungal order Sordariales.</title>
        <authorList>
            <person name="Hensen N."/>
            <person name="Bonometti L."/>
            <person name="Westerberg I."/>
            <person name="Brannstrom I.O."/>
            <person name="Guillou S."/>
            <person name="Cros-Aarteil S."/>
            <person name="Calhoun S."/>
            <person name="Haridas S."/>
            <person name="Kuo A."/>
            <person name="Mondo S."/>
            <person name="Pangilinan J."/>
            <person name="Riley R."/>
            <person name="LaButti K."/>
            <person name="Andreopoulos B."/>
            <person name="Lipzen A."/>
            <person name="Chen C."/>
            <person name="Yan M."/>
            <person name="Daum C."/>
            <person name="Ng V."/>
            <person name="Clum A."/>
            <person name="Steindorff A."/>
            <person name="Ohm R.A."/>
            <person name="Martin F."/>
            <person name="Silar P."/>
            <person name="Natvig D.O."/>
            <person name="Lalanne C."/>
            <person name="Gautier V."/>
            <person name="Ament-Velasquez S.L."/>
            <person name="Kruys A."/>
            <person name="Hutchinson M.I."/>
            <person name="Powell A.J."/>
            <person name="Barry K."/>
            <person name="Miller A.N."/>
            <person name="Grigoriev I.V."/>
            <person name="Debuchy R."/>
            <person name="Gladieux P."/>
            <person name="Hiltunen Thoren M."/>
            <person name="Johannesson H."/>
        </authorList>
    </citation>
    <scope>NUCLEOTIDE SEQUENCE</scope>
    <source>
        <strain evidence="3">PSN324</strain>
    </source>
</reference>
<accession>A0AAV9I056</accession>